<accession>A0A1G8S5S1</accession>
<organism evidence="3 7">
    <name type="scientific">Halanaerobium congolense</name>
    <dbReference type="NCBI Taxonomy" id="54121"/>
    <lineage>
        <taxon>Bacteria</taxon>
        <taxon>Bacillati</taxon>
        <taxon>Bacillota</taxon>
        <taxon>Clostridia</taxon>
        <taxon>Halanaerobiales</taxon>
        <taxon>Halanaerobiaceae</taxon>
        <taxon>Halanaerobium</taxon>
    </lineage>
</organism>
<sequence length="68" mass="7635">MGRESNMKPDYEILAYITMNAERVLSGKAQSLLAKDEEEQKTLAQDIAKALKADTVKLKCGDYMVIRV</sequence>
<dbReference type="InterPro" id="IPR054055">
    <property type="entry name" value="YpzH"/>
</dbReference>
<gene>
    <name evidence="5" type="ORF">BY453_13118</name>
    <name evidence="1" type="ORF">C8C78_1367</name>
    <name evidence="2" type="ORF">SAMN04488598_1487</name>
    <name evidence="4" type="ORF">SAMN04515652_1477</name>
    <name evidence="3" type="ORF">SAMN04515654_1374</name>
</gene>
<dbReference type="EMBL" id="SOAA01000031">
    <property type="protein sequence ID" value="TDS26866.1"/>
    <property type="molecule type" value="Genomic_DNA"/>
</dbReference>
<dbReference type="EMBL" id="QICM01000036">
    <property type="protein sequence ID" value="PXV62257.1"/>
    <property type="molecule type" value="Genomic_DNA"/>
</dbReference>
<dbReference type="EMBL" id="FNBJ01000048">
    <property type="protein sequence ID" value="SDG11614.1"/>
    <property type="molecule type" value="Genomic_DNA"/>
</dbReference>
<evidence type="ECO:0000313" key="5">
    <source>
        <dbReference type="EMBL" id="TDS26866.1"/>
    </source>
</evidence>
<evidence type="ECO:0000313" key="2">
    <source>
        <dbReference type="EMBL" id="SDG11614.1"/>
    </source>
</evidence>
<evidence type="ECO:0000313" key="6">
    <source>
        <dbReference type="Proteomes" id="UP000198612"/>
    </source>
</evidence>
<name>A0A1G8S5S1_9FIRM</name>
<dbReference type="RefSeq" id="WP_089655578.1">
    <property type="nucleotide sequence ID" value="NZ_FNBJ01000048.1"/>
</dbReference>
<evidence type="ECO:0000313" key="8">
    <source>
        <dbReference type="Proteomes" id="UP000199519"/>
    </source>
</evidence>
<dbReference type="EMBL" id="FOHG01000047">
    <property type="protein sequence ID" value="SET23986.1"/>
    <property type="molecule type" value="Genomic_DNA"/>
</dbReference>
<dbReference type="EMBL" id="FNEH01000037">
    <property type="protein sequence ID" value="SDJ24135.1"/>
    <property type="molecule type" value="Genomic_DNA"/>
</dbReference>
<evidence type="ECO:0000313" key="3">
    <source>
        <dbReference type="EMBL" id="SDJ24135.1"/>
    </source>
</evidence>
<keyword evidence="8" id="KW-1185">Reference proteome</keyword>
<dbReference type="Pfam" id="PF21835">
    <property type="entry name" value="YIEGIA_cap"/>
    <property type="match status" value="1"/>
</dbReference>
<reference evidence="1 9" key="3">
    <citation type="submission" date="2018-04" db="EMBL/GenBank/DDBJ databases">
        <title>Subsurface microbial communities from deep shales in Ohio and West Virginia, USA.</title>
        <authorList>
            <person name="Wrighton K."/>
        </authorList>
    </citation>
    <scope>NUCLEOTIDE SEQUENCE [LARGE SCALE GENOMIC DNA]</scope>
    <source>
        <strain evidence="1 9">MSL28</strain>
    </source>
</reference>
<proteinExistence type="predicted"/>
<dbReference type="Proteomes" id="UP000199519">
    <property type="component" value="Unassembled WGS sequence"/>
</dbReference>
<evidence type="ECO:0000313" key="7">
    <source>
        <dbReference type="Proteomes" id="UP000198945"/>
    </source>
</evidence>
<reference evidence="6 8" key="2">
    <citation type="submission" date="2016-10" db="EMBL/GenBank/DDBJ databases">
        <authorList>
            <person name="Varghese N."/>
            <person name="Submissions S."/>
        </authorList>
    </citation>
    <scope>NUCLEOTIDE SEQUENCE [LARGE SCALE GENOMIC DNA]</scope>
    <source>
        <strain evidence="2 8">WG2</strain>
        <strain evidence="4 6">WG5</strain>
    </source>
</reference>
<reference evidence="5 10" key="4">
    <citation type="submission" date="2019-03" db="EMBL/GenBank/DDBJ databases">
        <title>Deep subsurface shale carbon reservoir microbial communities from Ohio and West Virginia, USA.</title>
        <authorList>
            <person name="Wrighton K."/>
        </authorList>
    </citation>
    <scope>NUCLEOTIDE SEQUENCE [LARGE SCALE GENOMIC DNA]</scope>
    <source>
        <strain evidence="5 10">UTICA-S4D12</strain>
    </source>
</reference>
<dbReference type="AlphaFoldDB" id="A0A1G8S5S1"/>
<dbReference type="Proteomes" id="UP000295758">
    <property type="component" value="Unassembled WGS sequence"/>
</dbReference>
<evidence type="ECO:0000313" key="4">
    <source>
        <dbReference type="EMBL" id="SET23986.1"/>
    </source>
</evidence>
<reference evidence="3 7" key="1">
    <citation type="submission" date="2016-10" db="EMBL/GenBank/DDBJ databases">
        <authorList>
            <person name="de Groot N.N."/>
        </authorList>
    </citation>
    <scope>NUCLEOTIDE SEQUENCE [LARGE SCALE GENOMIC DNA]</scope>
    <source>
        <strain evidence="3 7">WG7</strain>
    </source>
</reference>
<dbReference type="Proteomes" id="UP000198945">
    <property type="component" value="Unassembled WGS sequence"/>
</dbReference>
<dbReference type="Proteomes" id="UP000198612">
    <property type="component" value="Unassembled WGS sequence"/>
</dbReference>
<evidence type="ECO:0000313" key="9">
    <source>
        <dbReference type="Proteomes" id="UP000247389"/>
    </source>
</evidence>
<protein>
    <submittedName>
        <fullName evidence="3">Uncharacterized protein</fullName>
    </submittedName>
</protein>
<evidence type="ECO:0000313" key="10">
    <source>
        <dbReference type="Proteomes" id="UP000295758"/>
    </source>
</evidence>
<dbReference type="Proteomes" id="UP000247389">
    <property type="component" value="Unassembled WGS sequence"/>
</dbReference>
<evidence type="ECO:0000313" key="1">
    <source>
        <dbReference type="EMBL" id="PXV62257.1"/>
    </source>
</evidence>